<evidence type="ECO:0000313" key="1">
    <source>
        <dbReference type="EMBL" id="MCF6379308.1"/>
    </source>
</evidence>
<reference evidence="1 2" key="1">
    <citation type="submission" date="2022-01" db="EMBL/GenBank/DDBJ databases">
        <title>Nocardioides sp. nov., an actinomycete isolated from mining soil.</title>
        <authorList>
            <person name="Liu L."/>
        </authorList>
    </citation>
    <scope>NUCLEOTIDE SEQUENCE [LARGE SCALE GENOMIC DNA]</scope>
    <source>
        <strain evidence="1 2">KLBMP 9356</strain>
    </source>
</reference>
<dbReference type="Proteomes" id="UP001201161">
    <property type="component" value="Unassembled WGS sequence"/>
</dbReference>
<protein>
    <submittedName>
        <fullName evidence="1">Uncharacterized protein</fullName>
    </submittedName>
</protein>
<accession>A0ABS9HGS0</accession>
<gene>
    <name evidence="1" type="ORF">L2K70_16980</name>
</gene>
<proteinExistence type="predicted"/>
<keyword evidence="2" id="KW-1185">Reference proteome</keyword>
<dbReference type="RefSeq" id="WP_236404059.1">
    <property type="nucleotide sequence ID" value="NZ_JAKJHZ010000010.1"/>
</dbReference>
<evidence type="ECO:0000313" key="2">
    <source>
        <dbReference type="Proteomes" id="UP001201161"/>
    </source>
</evidence>
<organism evidence="1 2">
    <name type="scientific">Nocardioides potassii</name>
    <dbReference type="NCBI Taxonomy" id="2911371"/>
    <lineage>
        <taxon>Bacteria</taxon>
        <taxon>Bacillati</taxon>
        <taxon>Actinomycetota</taxon>
        <taxon>Actinomycetes</taxon>
        <taxon>Propionibacteriales</taxon>
        <taxon>Nocardioidaceae</taxon>
        <taxon>Nocardioides</taxon>
    </lineage>
</organism>
<sequence length="127" mass="14490">MIQSDHNEQSEVRRSCPRCGTAIIEVIPRLPGRPKRWCSTKCRRAASEERRAAAAGAIAIEYRSLDVPLEDHVKAVLTSPAACRRIVRDLRERHDAGDLDDARWSPVAEELQRTRRHIHPTLRWGAH</sequence>
<comment type="caution">
    <text evidence="1">The sequence shown here is derived from an EMBL/GenBank/DDBJ whole genome shotgun (WGS) entry which is preliminary data.</text>
</comment>
<dbReference type="EMBL" id="JAKJHZ010000010">
    <property type="protein sequence ID" value="MCF6379308.1"/>
    <property type="molecule type" value="Genomic_DNA"/>
</dbReference>
<name>A0ABS9HGS0_9ACTN</name>